<dbReference type="AlphaFoldDB" id="A0ABD0KGW5"/>
<evidence type="ECO:0000313" key="2">
    <source>
        <dbReference type="Proteomes" id="UP001519460"/>
    </source>
</evidence>
<sequence length="88" mass="10273">MSPYLAKTDKVRVSGSPVLRRDSMGGHWTSHMEDPRRYVWQQTAPRLVWERVFVRAHDTRPAPPTEPATAKIVRRAHTRFTTRYTVLT</sequence>
<organism evidence="1 2">
    <name type="scientific">Batillaria attramentaria</name>
    <dbReference type="NCBI Taxonomy" id="370345"/>
    <lineage>
        <taxon>Eukaryota</taxon>
        <taxon>Metazoa</taxon>
        <taxon>Spiralia</taxon>
        <taxon>Lophotrochozoa</taxon>
        <taxon>Mollusca</taxon>
        <taxon>Gastropoda</taxon>
        <taxon>Caenogastropoda</taxon>
        <taxon>Sorbeoconcha</taxon>
        <taxon>Cerithioidea</taxon>
        <taxon>Batillariidae</taxon>
        <taxon>Batillaria</taxon>
    </lineage>
</organism>
<name>A0ABD0KGW5_9CAEN</name>
<comment type="caution">
    <text evidence="1">The sequence shown here is derived from an EMBL/GenBank/DDBJ whole genome shotgun (WGS) entry which is preliminary data.</text>
</comment>
<dbReference type="Proteomes" id="UP001519460">
    <property type="component" value="Unassembled WGS sequence"/>
</dbReference>
<protein>
    <submittedName>
        <fullName evidence="1">Uncharacterized protein</fullName>
    </submittedName>
</protein>
<dbReference type="EMBL" id="JACVVK020000182">
    <property type="protein sequence ID" value="KAK7486230.1"/>
    <property type="molecule type" value="Genomic_DNA"/>
</dbReference>
<evidence type="ECO:0000313" key="1">
    <source>
        <dbReference type="EMBL" id="KAK7486230.1"/>
    </source>
</evidence>
<proteinExistence type="predicted"/>
<reference evidence="1 2" key="1">
    <citation type="journal article" date="2023" name="Sci. Data">
        <title>Genome assembly of the Korean intertidal mud-creeper Batillaria attramentaria.</title>
        <authorList>
            <person name="Patra A.K."/>
            <person name="Ho P.T."/>
            <person name="Jun S."/>
            <person name="Lee S.J."/>
            <person name="Kim Y."/>
            <person name="Won Y.J."/>
        </authorList>
    </citation>
    <scope>NUCLEOTIDE SEQUENCE [LARGE SCALE GENOMIC DNA]</scope>
    <source>
        <strain evidence="1">Wonlab-2016</strain>
    </source>
</reference>
<accession>A0ABD0KGW5</accession>
<keyword evidence="2" id="KW-1185">Reference proteome</keyword>
<gene>
    <name evidence="1" type="ORF">BaRGS_00022553</name>
</gene>